<dbReference type="InterPro" id="IPR053967">
    <property type="entry name" value="LlgE_F_G-like_D1"/>
</dbReference>
<comment type="function">
    <text evidence="5">A flexible structure which links the flagellar filament to the drive apparatus in the basal body.</text>
</comment>
<evidence type="ECO:0000256" key="4">
    <source>
        <dbReference type="ARBA" id="ARBA00023143"/>
    </source>
</evidence>
<dbReference type="Pfam" id="PF22692">
    <property type="entry name" value="LlgE_F_G_D1"/>
    <property type="match status" value="1"/>
</dbReference>
<dbReference type="InterPro" id="IPR037925">
    <property type="entry name" value="FlgE/F/G-like"/>
</dbReference>
<dbReference type="GO" id="GO:0009424">
    <property type="term" value="C:bacterial-type flagellum hook"/>
    <property type="evidence" value="ECO:0007669"/>
    <property type="project" value="TreeGrafter"/>
</dbReference>
<dbReference type="GeneID" id="58560435"/>
<evidence type="ECO:0000259" key="6">
    <source>
        <dbReference type="Pfam" id="PF00460"/>
    </source>
</evidence>
<dbReference type="PANTHER" id="PTHR30435:SF1">
    <property type="entry name" value="FLAGELLAR HOOK PROTEIN FLGE"/>
    <property type="match status" value="1"/>
</dbReference>
<evidence type="ECO:0000259" key="9">
    <source>
        <dbReference type="Pfam" id="PF22692"/>
    </source>
</evidence>
<dbReference type="PROSITE" id="PS00588">
    <property type="entry name" value="FLAGELLA_BB_ROD"/>
    <property type="match status" value="1"/>
</dbReference>
<dbReference type="InterPro" id="IPR001444">
    <property type="entry name" value="Flag_bb_rod_N"/>
</dbReference>
<dbReference type="InterPro" id="IPR011491">
    <property type="entry name" value="FlgE_D2"/>
</dbReference>
<feature type="domain" description="Flagellar basal body rod protein N-terminal" evidence="6">
    <location>
        <begin position="6"/>
        <end position="33"/>
    </location>
</feature>
<dbReference type="AlphaFoldDB" id="A0AAD0RSP5"/>
<dbReference type="Proteomes" id="UP000259465">
    <property type="component" value="Chromosome"/>
</dbReference>
<dbReference type="GO" id="GO:0071978">
    <property type="term" value="P:bacterial-type flagellum-dependent swarming motility"/>
    <property type="evidence" value="ECO:0007669"/>
    <property type="project" value="TreeGrafter"/>
</dbReference>
<evidence type="ECO:0000259" key="8">
    <source>
        <dbReference type="Pfam" id="PF07559"/>
    </source>
</evidence>
<evidence type="ECO:0000313" key="11">
    <source>
        <dbReference type="Proteomes" id="UP000259465"/>
    </source>
</evidence>
<dbReference type="Pfam" id="PF07559">
    <property type="entry name" value="FlgE_D2"/>
    <property type="match status" value="1"/>
</dbReference>
<keyword evidence="10" id="KW-0969">Cilium</keyword>
<dbReference type="Pfam" id="PF00460">
    <property type="entry name" value="Flg_bb_rod"/>
    <property type="match status" value="1"/>
</dbReference>
<evidence type="ECO:0000259" key="7">
    <source>
        <dbReference type="Pfam" id="PF06429"/>
    </source>
</evidence>
<gene>
    <name evidence="10" type="ORF">D1345_12825</name>
</gene>
<evidence type="ECO:0000313" key="10">
    <source>
        <dbReference type="EMBL" id="AXT47029.1"/>
    </source>
</evidence>
<dbReference type="GO" id="GO:0009425">
    <property type="term" value="C:bacterial-type flagellum basal body"/>
    <property type="evidence" value="ECO:0007669"/>
    <property type="project" value="UniProtKB-SubCell"/>
</dbReference>
<feature type="domain" description="Flagellar hook protein FlgE D2" evidence="8">
    <location>
        <begin position="161"/>
        <end position="289"/>
    </location>
</feature>
<protein>
    <recommendedName>
        <fullName evidence="3 5">Flagellar hook protein FlgE</fullName>
    </recommendedName>
</protein>
<organism evidence="10 11">
    <name type="scientific">Chromobacterium rhizoryzae</name>
    <dbReference type="NCBI Taxonomy" id="1778675"/>
    <lineage>
        <taxon>Bacteria</taxon>
        <taxon>Pseudomonadati</taxon>
        <taxon>Pseudomonadota</taxon>
        <taxon>Betaproteobacteria</taxon>
        <taxon>Neisseriales</taxon>
        <taxon>Chromobacteriaceae</taxon>
        <taxon>Chromobacterium</taxon>
    </lineage>
</organism>
<dbReference type="NCBIfam" id="NF004238">
    <property type="entry name" value="PRK05682.1-1"/>
    <property type="match status" value="1"/>
</dbReference>
<sequence>MGFQQGLSGLNAASTQLDTIGNNVANANTVGFKSSRTEFADMYGNTLYGIATTTPGIGVKVAAVTQNMSNGNVTTTGRSLDLAINNGGFFTVAQPDGTLSYTRNGQFQINNQGYVVNNGNFLQGWQADAAGNISQGPVSKIQLNSNLVSPQATTKATLGINLDSRSTVPTVAPLDPTNSASYNWSNTNTVYDSLGNPHQVTMYYVAGTPTAAGRTWTATAYVDGNPANNTPPNSNNFSLTFNTSGVLTTPGPFNINFTPSPLNGSAVPQTVAFSFTGSTQVGQNFGVTTPPTIDGSAPGNLKGINISSSGIIQATFTNGQTKTIGQVALANFINPQGLQSKGNNLWAQTYDSGIASYNAPGTGNTGTIQAGAVEDSNVDLTAELVNMITAQRYYQANAQTIKTQDTLVQTLLNI</sequence>
<dbReference type="Pfam" id="PF06429">
    <property type="entry name" value="Flg_bbr_C"/>
    <property type="match status" value="1"/>
</dbReference>
<evidence type="ECO:0000256" key="5">
    <source>
        <dbReference type="RuleBase" id="RU362116"/>
    </source>
</evidence>
<evidence type="ECO:0000256" key="2">
    <source>
        <dbReference type="ARBA" id="ARBA00009677"/>
    </source>
</evidence>
<keyword evidence="10" id="KW-0282">Flagellum</keyword>
<keyword evidence="10" id="KW-0966">Cell projection</keyword>
<accession>A0AAD0RSP5</accession>
<dbReference type="InterPro" id="IPR037058">
    <property type="entry name" value="Falgellar_hook_FlgE_sf"/>
</dbReference>
<keyword evidence="4 5" id="KW-0975">Bacterial flagellum</keyword>
<comment type="similarity">
    <text evidence="2 5">Belongs to the flagella basal body rod proteins family.</text>
</comment>
<feature type="domain" description="Flagellar basal-body/hook protein C-terminal" evidence="7">
    <location>
        <begin position="369"/>
        <end position="414"/>
    </location>
</feature>
<dbReference type="RefSeq" id="WP_043592998.1">
    <property type="nucleotide sequence ID" value="NZ_CP031968.1"/>
</dbReference>
<dbReference type="Gene3D" id="2.60.98.20">
    <property type="entry name" value="Flagellar hook protein FlgE"/>
    <property type="match status" value="1"/>
</dbReference>
<dbReference type="GO" id="GO:0005829">
    <property type="term" value="C:cytosol"/>
    <property type="evidence" value="ECO:0007669"/>
    <property type="project" value="TreeGrafter"/>
</dbReference>
<dbReference type="EMBL" id="CP031968">
    <property type="protein sequence ID" value="AXT47029.1"/>
    <property type="molecule type" value="Genomic_DNA"/>
</dbReference>
<dbReference type="NCBIfam" id="TIGR03506">
    <property type="entry name" value="FlgEFG_subfam"/>
    <property type="match status" value="1"/>
</dbReference>
<feature type="domain" description="Flagellar hook protein FlgE/F/G-like D1" evidence="9">
    <location>
        <begin position="83"/>
        <end position="147"/>
    </location>
</feature>
<reference evidence="10 11" key="1">
    <citation type="submission" date="2018-08" db="EMBL/GenBank/DDBJ databases">
        <title>Complete genome sequence of JP2-74.</title>
        <authorList>
            <person name="Wu L."/>
        </authorList>
    </citation>
    <scope>NUCLEOTIDE SEQUENCE [LARGE SCALE GENOMIC DNA]</scope>
    <source>
        <strain evidence="10 11">JP2-74</strain>
    </source>
</reference>
<keyword evidence="11" id="KW-1185">Reference proteome</keyword>
<dbReference type="KEGG" id="crz:D1345_12825"/>
<dbReference type="SUPFAM" id="SSF117143">
    <property type="entry name" value="Flagellar hook protein flgE"/>
    <property type="match status" value="1"/>
</dbReference>
<dbReference type="InterPro" id="IPR010930">
    <property type="entry name" value="Flg_bb/hook_C_dom"/>
</dbReference>
<name>A0AAD0RSP5_9NEIS</name>
<proteinExistence type="inferred from homology"/>
<dbReference type="PANTHER" id="PTHR30435">
    <property type="entry name" value="FLAGELLAR PROTEIN"/>
    <property type="match status" value="1"/>
</dbReference>
<dbReference type="InterPro" id="IPR020013">
    <property type="entry name" value="Flagellar_FlgE/F/G"/>
</dbReference>
<evidence type="ECO:0000256" key="1">
    <source>
        <dbReference type="ARBA" id="ARBA00004117"/>
    </source>
</evidence>
<dbReference type="InterPro" id="IPR019776">
    <property type="entry name" value="Flagellar_basal_body_rod_CS"/>
</dbReference>
<comment type="subcellular location">
    <subcellularLocation>
        <location evidence="1 5">Bacterial flagellum basal body</location>
    </subcellularLocation>
</comment>
<evidence type="ECO:0000256" key="3">
    <source>
        <dbReference type="ARBA" id="ARBA00019015"/>
    </source>
</evidence>